<dbReference type="Pfam" id="PF00086">
    <property type="entry name" value="Thyroglobulin_1"/>
    <property type="match status" value="1"/>
</dbReference>
<evidence type="ECO:0000256" key="1">
    <source>
        <dbReference type="ARBA" id="ARBA00004613"/>
    </source>
</evidence>
<dbReference type="Gene3D" id="4.10.40.20">
    <property type="match status" value="1"/>
</dbReference>
<dbReference type="Proteomes" id="UP000018936">
    <property type="component" value="Unassembled WGS sequence"/>
</dbReference>
<dbReference type="InterPro" id="IPR009030">
    <property type="entry name" value="Growth_fac_rcpt_cys_sf"/>
</dbReference>
<keyword evidence="3" id="KW-0964">Secreted</keyword>
<sequence>MTYPGFSCQLLLLFLGPGFSLGAALHLMHCAPCTEEKLRLCPPVSTSCPETSRQPGCSCCHSCALQLGDPCGIYTARCSQGLSCQVQVDQARPLYVLTQGQGTCLPFADRTETAESVEPEDMPTEGDEITADHLVNYEVVFSADQDKSVLWDANNIYESLRAKKIAEVKKWREQGPCQKELYKALDNLAKAQQTIGRPLYRFYLPNCNKNGFYHSKQVILGIRDGNDISKLMKDDCETSLDGNPASCWCVYPKNGKRIPESPEMMANPECEQFISSQK</sequence>
<evidence type="ECO:0000256" key="10">
    <source>
        <dbReference type="SAM" id="SignalP"/>
    </source>
</evidence>
<dbReference type="PROSITE" id="PS51162">
    <property type="entry name" value="THYROGLOBULIN_1_2"/>
    <property type="match status" value="1"/>
</dbReference>
<dbReference type="CDD" id="cd00191">
    <property type="entry name" value="TY"/>
    <property type="match status" value="1"/>
</dbReference>
<dbReference type="SMART" id="SM00211">
    <property type="entry name" value="TY"/>
    <property type="match status" value="1"/>
</dbReference>
<evidence type="ECO:0000256" key="8">
    <source>
        <dbReference type="ARBA" id="ARBA00049694"/>
    </source>
</evidence>
<comment type="subunit">
    <text evidence="8">Binds equally well IGF1 and IGF2. Interacts with integrin ITGA5:ITGB1. Interacts with VHL; this interaction inhibits HIF1A degradation.</text>
</comment>
<evidence type="ECO:0000256" key="7">
    <source>
        <dbReference type="ARBA" id="ARBA00023183"/>
    </source>
</evidence>
<evidence type="ECO:0000256" key="5">
    <source>
        <dbReference type="ARBA" id="ARBA00022729"/>
    </source>
</evidence>
<evidence type="ECO:0000256" key="9">
    <source>
        <dbReference type="PROSITE-ProRule" id="PRU00500"/>
    </source>
</evidence>
<evidence type="ECO:0000259" key="11">
    <source>
        <dbReference type="PROSITE" id="PS51162"/>
    </source>
</evidence>
<reference evidence="13 14" key="1">
    <citation type="journal article" date="2013" name="Proc. Natl. Acad. Sci. U.S.A.">
        <title>The king cobra genome reveals dynamic gene evolution and adaptation in the snake venom system.</title>
        <authorList>
            <person name="Vonk F.J."/>
            <person name="Casewell N.R."/>
            <person name="Henkel C.V."/>
            <person name="Heimberg A.M."/>
            <person name="Jansen H.J."/>
            <person name="McCleary R.J."/>
            <person name="Kerkkamp H.M."/>
            <person name="Vos R.A."/>
            <person name="Guerreiro I."/>
            <person name="Calvete J.J."/>
            <person name="Wuster W."/>
            <person name="Woods A.E."/>
            <person name="Logan J.M."/>
            <person name="Harrison R.A."/>
            <person name="Castoe T.A."/>
            <person name="de Koning A.P."/>
            <person name="Pollock D.D."/>
            <person name="Yandell M."/>
            <person name="Calderon D."/>
            <person name="Renjifo C."/>
            <person name="Currier R.B."/>
            <person name="Salgado D."/>
            <person name="Pla D."/>
            <person name="Sanz L."/>
            <person name="Hyder A.S."/>
            <person name="Ribeiro J.M."/>
            <person name="Arntzen J.W."/>
            <person name="van den Thillart G.E."/>
            <person name="Boetzer M."/>
            <person name="Pirovano W."/>
            <person name="Dirks R.P."/>
            <person name="Spaink H.P."/>
            <person name="Duboule D."/>
            <person name="McGlinn E."/>
            <person name="Kini R.M."/>
            <person name="Richardson M.K."/>
        </authorList>
    </citation>
    <scope>NUCLEOTIDE SEQUENCE</scope>
    <source>
        <tissue evidence="13">Blood</tissue>
    </source>
</reference>
<dbReference type="GO" id="GO:0031994">
    <property type="term" value="F:insulin-like growth factor I binding"/>
    <property type="evidence" value="ECO:0007669"/>
    <property type="project" value="TreeGrafter"/>
</dbReference>
<comment type="caution">
    <text evidence="13">The sequence shown here is derived from an EMBL/GenBank/DDBJ whole genome shotgun (WGS) entry which is preliminary data.</text>
</comment>
<dbReference type="GO" id="GO:0005615">
    <property type="term" value="C:extracellular space"/>
    <property type="evidence" value="ECO:0007669"/>
    <property type="project" value="TreeGrafter"/>
</dbReference>
<dbReference type="EMBL" id="AZIM01005625">
    <property type="protein sequence ID" value="ETE59385.1"/>
    <property type="molecule type" value="Genomic_DNA"/>
</dbReference>
<dbReference type="PANTHER" id="PTHR11551:SF6">
    <property type="entry name" value="INSULIN-LIKE GROWTH FACTOR-BINDING PROTEIN 1"/>
    <property type="match status" value="1"/>
</dbReference>
<keyword evidence="4" id="KW-0597">Phosphoprotein</keyword>
<dbReference type="InterPro" id="IPR036857">
    <property type="entry name" value="Thyroglobulin_1_sf"/>
</dbReference>
<dbReference type="InterPro" id="IPR022321">
    <property type="entry name" value="IGFBP_1-6_chordata"/>
</dbReference>
<dbReference type="InterPro" id="IPR000867">
    <property type="entry name" value="IGFBP-like"/>
</dbReference>
<dbReference type="Gene3D" id="4.10.800.10">
    <property type="entry name" value="Thyroglobulin type-1"/>
    <property type="match status" value="1"/>
</dbReference>
<dbReference type="AlphaFoldDB" id="V8NBB6"/>
<evidence type="ECO:0000256" key="2">
    <source>
        <dbReference type="ARBA" id="ARBA00013675"/>
    </source>
</evidence>
<evidence type="ECO:0000256" key="3">
    <source>
        <dbReference type="ARBA" id="ARBA00022525"/>
    </source>
</evidence>
<keyword evidence="7" id="KW-0340">Growth factor binding</keyword>
<dbReference type="InterPro" id="IPR022322">
    <property type="entry name" value="IGFBP1"/>
</dbReference>
<feature type="domain" description="Thyroglobulin type-1" evidence="11">
    <location>
        <begin position="174"/>
        <end position="270"/>
    </location>
</feature>
<feature type="chain" id="PRO_5004770754" description="Insulin-like growth factor-binding protein 1" evidence="10">
    <location>
        <begin position="23"/>
        <end position="278"/>
    </location>
</feature>
<dbReference type="FunFam" id="4.10.40.20:FF:000001">
    <property type="entry name" value="Insulin-like growth factor binding protein 5"/>
    <property type="match status" value="1"/>
</dbReference>
<dbReference type="SMART" id="SM00121">
    <property type="entry name" value="IB"/>
    <property type="match status" value="1"/>
</dbReference>
<gene>
    <name evidence="13" type="primary">IGFBP1</name>
    <name evidence="13" type="ORF">L345_14886</name>
</gene>
<evidence type="ECO:0000259" key="12">
    <source>
        <dbReference type="PROSITE" id="PS51323"/>
    </source>
</evidence>
<dbReference type="Pfam" id="PF00219">
    <property type="entry name" value="IGFBP"/>
    <property type="match status" value="1"/>
</dbReference>
<proteinExistence type="predicted"/>
<dbReference type="InterPro" id="IPR017891">
    <property type="entry name" value="Insulin_GF-bd_Cys-rich_CS"/>
</dbReference>
<accession>V8NBB6</accession>
<dbReference type="SUPFAM" id="SSF57610">
    <property type="entry name" value="Thyroglobulin type-1 domain"/>
    <property type="match status" value="1"/>
</dbReference>
<organism evidence="13 14">
    <name type="scientific">Ophiophagus hannah</name>
    <name type="common">King cobra</name>
    <name type="synonym">Naja hannah</name>
    <dbReference type="NCBI Taxonomy" id="8665"/>
    <lineage>
        <taxon>Eukaryota</taxon>
        <taxon>Metazoa</taxon>
        <taxon>Chordata</taxon>
        <taxon>Craniata</taxon>
        <taxon>Vertebrata</taxon>
        <taxon>Euteleostomi</taxon>
        <taxon>Lepidosauria</taxon>
        <taxon>Squamata</taxon>
        <taxon>Bifurcata</taxon>
        <taxon>Unidentata</taxon>
        <taxon>Episquamata</taxon>
        <taxon>Toxicofera</taxon>
        <taxon>Serpentes</taxon>
        <taxon>Colubroidea</taxon>
        <taxon>Elapidae</taxon>
        <taxon>Elapinae</taxon>
        <taxon>Ophiophagus</taxon>
    </lineage>
</organism>
<keyword evidence="14" id="KW-1185">Reference proteome</keyword>
<feature type="non-terminal residue" evidence="13">
    <location>
        <position position="1"/>
    </location>
</feature>
<feature type="domain" description="IGFBP N-terminal" evidence="12">
    <location>
        <begin position="26"/>
        <end position="107"/>
    </location>
</feature>
<comment type="subcellular location">
    <subcellularLocation>
        <location evidence="1">Secreted</location>
    </subcellularLocation>
</comment>
<dbReference type="PRINTS" id="PR01976">
    <property type="entry name" value="IGFBPFAMILY"/>
</dbReference>
<evidence type="ECO:0000313" key="14">
    <source>
        <dbReference type="Proteomes" id="UP000018936"/>
    </source>
</evidence>
<protein>
    <recommendedName>
        <fullName evidence="2">Insulin-like growth factor-binding protein 1</fullName>
    </recommendedName>
</protein>
<dbReference type="SUPFAM" id="SSF57184">
    <property type="entry name" value="Growth factor receptor domain"/>
    <property type="match status" value="1"/>
</dbReference>
<feature type="signal peptide" evidence="10">
    <location>
        <begin position="1"/>
        <end position="22"/>
    </location>
</feature>
<dbReference type="PANTHER" id="PTHR11551">
    <property type="entry name" value="INSULIN-LIKE GROWTH FACTOR BINDING PROTEIN"/>
    <property type="match status" value="1"/>
</dbReference>
<keyword evidence="6" id="KW-1015">Disulfide bond</keyword>
<dbReference type="OrthoDB" id="9926277at2759"/>
<dbReference type="PROSITE" id="PS51323">
    <property type="entry name" value="IGFBP_N_2"/>
    <property type="match status" value="1"/>
</dbReference>
<keyword evidence="5 10" id="KW-0732">Signal</keyword>
<dbReference type="GO" id="GO:0043567">
    <property type="term" value="P:regulation of insulin-like growth factor receptor signaling pathway"/>
    <property type="evidence" value="ECO:0007669"/>
    <property type="project" value="TreeGrafter"/>
</dbReference>
<name>V8NBB6_OPHHA</name>
<evidence type="ECO:0000313" key="13">
    <source>
        <dbReference type="EMBL" id="ETE59385.1"/>
    </source>
</evidence>
<comment type="caution">
    <text evidence="9">Lacks conserved residue(s) required for the propagation of feature annotation.</text>
</comment>
<evidence type="ECO:0000256" key="4">
    <source>
        <dbReference type="ARBA" id="ARBA00022553"/>
    </source>
</evidence>
<dbReference type="GO" id="GO:0031995">
    <property type="term" value="F:insulin-like growth factor II binding"/>
    <property type="evidence" value="ECO:0007669"/>
    <property type="project" value="TreeGrafter"/>
</dbReference>
<evidence type="ECO:0000256" key="6">
    <source>
        <dbReference type="ARBA" id="ARBA00023157"/>
    </source>
</evidence>
<dbReference type="PROSITE" id="PS00222">
    <property type="entry name" value="IGFBP_N_1"/>
    <property type="match status" value="1"/>
</dbReference>
<dbReference type="PRINTS" id="PR01977">
    <property type="entry name" value="IGFBPFAMILY1"/>
</dbReference>
<dbReference type="InterPro" id="IPR000716">
    <property type="entry name" value="Thyroglobulin_1"/>
</dbReference>